<feature type="transmembrane region" description="Helical" evidence="1">
    <location>
        <begin position="37"/>
        <end position="59"/>
    </location>
</feature>
<accession>A0ABV4D457</accession>
<evidence type="ECO:0000313" key="3">
    <source>
        <dbReference type="Proteomes" id="UP001565283"/>
    </source>
</evidence>
<organism evidence="2 3">
    <name type="scientific">Lactococcus ileimucosae</name>
    <dbReference type="NCBI Taxonomy" id="2941329"/>
    <lineage>
        <taxon>Bacteria</taxon>
        <taxon>Bacillati</taxon>
        <taxon>Bacillota</taxon>
        <taxon>Bacilli</taxon>
        <taxon>Lactobacillales</taxon>
        <taxon>Streptococcaceae</taxon>
        <taxon>Lactococcus</taxon>
    </lineage>
</organism>
<protein>
    <recommendedName>
        <fullName evidence="4">Beta-carotene 15,15'-monooxygenase</fullName>
    </recommendedName>
</protein>
<keyword evidence="1" id="KW-1133">Transmembrane helix</keyword>
<proteinExistence type="predicted"/>
<feature type="transmembrane region" description="Helical" evidence="1">
    <location>
        <begin position="125"/>
        <end position="152"/>
    </location>
</feature>
<dbReference type="RefSeq" id="WP_369948495.1">
    <property type="nucleotide sequence ID" value="NZ_JBCLSH010000024.1"/>
</dbReference>
<feature type="transmembrane region" description="Helical" evidence="1">
    <location>
        <begin position="200"/>
        <end position="222"/>
    </location>
</feature>
<feature type="transmembrane region" description="Helical" evidence="1">
    <location>
        <begin position="234"/>
        <end position="254"/>
    </location>
</feature>
<evidence type="ECO:0000313" key="2">
    <source>
        <dbReference type="EMBL" id="MEY8443980.1"/>
    </source>
</evidence>
<dbReference type="Proteomes" id="UP001565283">
    <property type="component" value="Unassembled WGS sequence"/>
</dbReference>
<sequence length="305" mass="34893">MPMLKWKKSIFSASFEESLRIQSAYKKYIVKAHQNTGMLNTIFTALLAIGFFGTLSYILGVGMPTALSNSSPEDIQILSDVNIRTASRFALWFSDIPKIFAVLWVVYWLLYIIRRFLLGWSLLPYIRLGILGGTLLSLLLLCVLGPITLGLALTGTGWIGLIFQILIVVLIGEVLIKATYRKICIDLFGEVSSTKRNINFFKLILAGILILSINSFSLRIGFVQKSEIDIWSLIYSWLFLVIGLFTIYSVKVLIVKNGVSAFYFLKYSDQYRKTWKLTDEQWYGKRKANRLARKKLKELQKEKKK</sequence>
<feature type="transmembrane region" description="Helical" evidence="1">
    <location>
        <begin position="158"/>
        <end position="180"/>
    </location>
</feature>
<evidence type="ECO:0008006" key="4">
    <source>
        <dbReference type="Google" id="ProtNLM"/>
    </source>
</evidence>
<reference evidence="2 3" key="1">
    <citation type="submission" date="2024-03" db="EMBL/GenBank/DDBJ databases">
        <title>Mouse gut bacterial collection (mGBC) of GemPharmatech.</title>
        <authorList>
            <person name="He Y."/>
            <person name="Dong L."/>
            <person name="Wu D."/>
            <person name="Gao X."/>
            <person name="Lin Z."/>
        </authorList>
    </citation>
    <scope>NUCLEOTIDE SEQUENCE [LARGE SCALE GENOMIC DNA]</scope>
    <source>
        <strain evidence="2 3">61-15</strain>
    </source>
</reference>
<evidence type="ECO:0000256" key="1">
    <source>
        <dbReference type="SAM" id="Phobius"/>
    </source>
</evidence>
<name>A0ABV4D457_9LACT</name>
<feature type="transmembrane region" description="Helical" evidence="1">
    <location>
        <begin position="89"/>
        <end position="113"/>
    </location>
</feature>
<comment type="caution">
    <text evidence="2">The sequence shown here is derived from an EMBL/GenBank/DDBJ whole genome shotgun (WGS) entry which is preliminary data.</text>
</comment>
<keyword evidence="3" id="KW-1185">Reference proteome</keyword>
<keyword evidence="1" id="KW-0812">Transmembrane</keyword>
<keyword evidence="1" id="KW-0472">Membrane</keyword>
<dbReference type="EMBL" id="JBCLSH010000024">
    <property type="protein sequence ID" value="MEY8443980.1"/>
    <property type="molecule type" value="Genomic_DNA"/>
</dbReference>
<gene>
    <name evidence="2" type="ORF">AALA52_06975</name>
</gene>